<gene>
    <name evidence="3" type="ORF">LOD99_16138</name>
</gene>
<keyword evidence="1" id="KW-0812">Transmembrane</keyword>
<proteinExistence type="predicted"/>
<sequence length="221" mass="24498">MCYSKVVLCLALTVSAVILISCQTVVKDPNFCSEYQNQSSLFNNTDPDVSNIILGFQLMTWQPYEEREESPCVYLTDTQNRHIFVQVETRGDLSIDIEPVSGNTGTGEIEACSPSTVGNEERQYIYFVCRQSCSTSGFPFYYRIIQSESEEIGNLEYWCAVIPSAPNNRYPQDIINEQAGGTAISYSMTFQQTPGRMGGNATGIIGSLSLILALLVISVLF</sequence>
<dbReference type="EMBL" id="JAKMXF010000133">
    <property type="protein sequence ID" value="KAI6656835.1"/>
    <property type="molecule type" value="Genomic_DNA"/>
</dbReference>
<dbReference type="AlphaFoldDB" id="A0AAV7K777"/>
<organism evidence="3 4">
    <name type="scientific">Oopsacas minuta</name>
    <dbReference type="NCBI Taxonomy" id="111878"/>
    <lineage>
        <taxon>Eukaryota</taxon>
        <taxon>Metazoa</taxon>
        <taxon>Porifera</taxon>
        <taxon>Hexactinellida</taxon>
        <taxon>Hexasterophora</taxon>
        <taxon>Lyssacinosida</taxon>
        <taxon>Leucopsacidae</taxon>
        <taxon>Oopsacas</taxon>
    </lineage>
</organism>
<keyword evidence="1" id="KW-0472">Membrane</keyword>
<feature type="chain" id="PRO_5044000855" evidence="2">
    <location>
        <begin position="23"/>
        <end position="221"/>
    </location>
</feature>
<evidence type="ECO:0000256" key="2">
    <source>
        <dbReference type="SAM" id="SignalP"/>
    </source>
</evidence>
<dbReference type="PANTHER" id="PTHR39297:SF1">
    <property type="entry name" value="CUB DOMAIN-CONTAINING PROTEIN"/>
    <property type="match status" value="1"/>
</dbReference>
<evidence type="ECO:0000313" key="4">
    <source>
        <dbReference type="Proteomes" id="UP001165289"/>
    </source>
</evidence>
<comment type="caution">
    <text evidence="3">The sequence shown here is derived from an EMBL/GenBank/DDBJ whole genome shotgun (WGS) entry which is preliminary data.</text>
</comment>
<dbReference type="Proteomes" id="UP001165289">
    <property type="component" value="Unassembled WGS sequence"/>
</dbReference>
<dbReference type="PANTHER" id="PTHR39297">
    <property type="entry name" value="CUB DOMAIN-CONTAINING PROTEIN"/>
    <property type="match status" value="1"/>
</dbReference>
<evidence type="ECO:0000256" key="1">
    <source>
        <dbReference type="SAM" id="Phobius"/>
    </source>
</evidence>
<feature type="transmembrane region" description="Helical" evidence="1">
    <location>
        <begin position="201"/>
        <end position="220"/>
    </location>
</feature>
<accession>A0AAV7K777</accession>
<keyword evidence="2" id="KW-0732">Signal</keyword>
<dbReference type="PROSITE" id="PS51257">
    <property type="entry name" value="PROKAR_LIPOPROTEIN"/>
    <property type="match status" value="1"/>
</dbReference>
<keyword evidence="1" id="KW-1133">Transmembrane helix</keyword>
<feature type="signal peptide" evidence="2">
    <location>
        <begin position="1"/>
        <end position="22"/>
    </location>
</feature>
<name>A0AAV7K777_9METZ</name>
<protein>
    <submittedName>
        <fullName evidence="3">Uncharacterized protein</fullName>
    </submittedName>
</protein>
<keyword evidence="4" id="KW-1185">Reference proteome</keyword>
<reference evidence="3 4" key="1">
    <citation type="journal article" date="2023" name="BMC Biol.">
        <title>The compact genome of the sponge Oopsacas minuta (Hexactinellida) is lacking key metazoan core genes.</title>
        <authorList>
            <person name="Santini S."/>
            <person name="Schenkelaars Q."/>
            <person name="Jourda C."/>
            <person name="Duchesne M."/>
            <person name="Belahbib H."/>
            <person name="Rocher C."/>
            <person name="Selva M."/>
            <person name="Riesgo A."/>
            <person name="Vervoort M."/>
            <person name="Leys S.P."/>
            <person name="Kodjabachian L."/>
            <person name="Le Bivic A."/>
            <person name="Borchiellini C."/>
            <person name="Claverie J.M."/>
            <person name="Renard E."/>
        </authorList>
    </citation>
    <scope>NUCLEOTIDE SEQUENCE [LARGE SCALE GENOMIC DNA]</scope>
    <source>
        <strain evidence="3">SPO-2</strain>
    </source>
</reference>
<evidence type="ECO:0000313" key="3">
    <source>
        <dbReference type="EMBL" id="KAI6656835.1"/>
    </source>
</evidence>